<comment type="caution">
    <text evidence="1">The sequence shown here is derived from an EMBL/GenBank/DDBJ whole genome shotgun (WGS) entry which is preliminary data.</text>
</comment>
<dbReference type="EMBL" id="CAJVQC010006731">
    <property type="protein sequence ID" value="CAG8570333.1"/>
    <property type="molecule type" value="Genomic_DNA"/>
</dbReference>
<feature type="non-terminal residue" evidence="1">
    <location>
        <position position="177"/>
    </location>
</feature>
<dbReference type="Proteomes" id="UP000789920">
    <property type="component" value="Unassembled WGS sequence"/>
</dbReference>
<feature type="non-terminal residue" evidence="1">
    <location>
        <position position="1"/>
    </location>
</feature>
<proteinExistence type="predicted"/>
<accession>A0ACA9MCN8</accession>
<reference evidence="1" key="1">
    <citation type="submission" date="2021-06" db="EMBL/GenBank/DDBJ databases">
        <authorList>
            <person name="Kallberg Y."/>
            <person name="Tangrot J."/>
            <person name="Rosling A."/>
        </authorList>
    </citation>
    <scope>NUCLEOTIDE SEQUENCE</scope>
    <source>
        <strain evidence="1">MA461A</strain>
    </source>
</reference>
<name>A0ACA9MCN8_9GLOM</name>
<keyword evidence="2" id="KW-1185">Reference proteome</keyword>
<evidence type="ECO:0000313" key="2">
    <source>
        <dbReference type="Proteomes" id="UP000789920"/>
    </source>
</evidence>
<organism evidence="1 2">
    <name type="scientific">Racocetra persica</name>
    <dbReference type="NCBI Taxonomy" id="160502"/>
    <lineage>
        <taxon>Eukaryota</taxon>
        <taxon>Fungi</taxon>
        <taxon>Fungi incertae sedis</taxon>
        <taxon>Mucoromycota</taxon>
        <taxon>Glomeromycotina</taxon>
        <taxon>Glomeromycetes</taxon>
        <taxon>Diversisporales</taxon>
        <taxon>Gigasporaceae</taxon>
        <taxon>Racocetra</taxon>
    </lineage>
</organism>
<gene>
    <name evidence="1" type="ORF">RPERSI_LOCUS4727</name>
</gene>
<sequence length="177" mass="20250">MVKLLKCSGIVQVNAKATRYLDSLDVWHIEVAGPFDNTTNDHIINDTRKSLCTDLLNLIIILRNHLDCDVNTTIKIKMFCIQTIKTRLTLYALNMLSNGYFFSSELISVDISFSFNGKSQYKSILRMMAIFHDEIAKQVMLMDEINKCVLRSNRTTVCATQYLQSSFGIVSLDYEIM</sequence>
<evidence type="ECO:0000313" key="1">
    <source>
        <dbReference type="EMBL" id="CAG8570333.1"/>
    </source>
</evidence>
<protein>
    <submittedName>
        <fullName evidence="1">27851_t:CDS:1</fullName>
    </submittedName>
</protein>